<dbReference type="EMBL" id="CP001801">
    <property type="protein sequence ID" value="ACX95231.1"/>
    <property type="molecule type" value="Genomic_DNA"/>
</dbReference>
<dbReference type="InterPro" id="IPR010069">
    <property type="entry name" value="CdiA_FHA1_rpt"/>
</dbReference>
<dbReference type="NCBIfam" id="TIGR01901">
    <property type="entry name" value="adhes_NPXG"/>
    <property type="match status" value="1"/>
</dbReference>
<reference evidence="3 4" key="1">
    <citation type="submission" date="2009-10" db="EMBL/GenBank/DDBJ databases">
        <title>Complete sequence of Halothiobacillus neapolitanus c2.</title>
        <authorList>
            <consortium name="US DOE Joint Genome Institute"/>
            <person name="Lucas S."/>
            <person name="Copeland A."/>
            <person name="Lapidus A."/>
            <person name="Glavina del Rio T."/>
            <person name="Tice H."/>
            <person name="Bruce D."/>
            <person name="Goodwin L."/>
            <person name="Pitluck S."/>
            <person name="Davenport K."/>
            <person name="Brettin T."/>
            <person name="Detter J.C."/>
            <person name="Han C."/>
            <person name="Tapia R."/>
            <person name="Larimer F."/>
            <person name="Land M."/>
            <person name="Hauser L."/>
            <person name="Kyrpides N."/>
            <person name="Mikhailova N."/>
            <person name="Kerfeld C."/>
            <person name="Cannon G."/>
            <person name="Heinhort S."/>
        </authorList>
    </citation>
    <scope>NUCLEOTIDE SEQUENCE [LARGE SCALE GENOMIC DNA]</scope>
    <source>
        <strain evidence="4">ATCC 23641 / c2</strain>
    </source>
</reference>
<dbReference type="Pfam" id="PF13332">
    <property type="entry name" value="Fil_haemagg_2"/>
    <property type="match status" value="1"/>
</dbReference>
<feature type="region of interest" description="Disordered" evidence="1">
    <location>
        <begin position="1729"/>
        <end position="1752"/>
    </location>
</feature>
<dbReference type="STRING" id="555778.Hneap_0370"/>
<dbReference type="eggNOG" id="COG3210">
    <property type="taxonomic scope" value="Bacteria"/>
</dbReference>
<dbReference type="Gene3D" id="2.160.20.10">
    <property type="entry name" value="Single-stranded right-handed beta-helix, Pectin lyase-like"/>
    <property type="match status" value="1"/>
</dbReference>
<dbReference type="InterPro" id="IPR012334">
    <property type="entry name" value="Pectin_lyas_fold"/>
</dbReference>
<accession>D0KXQ8</accession>
<evidence type="ECO:0000259" key="2">
    <source>
        <dbReference type="SMART" id="SM00912"/>
    </source>
</evidence>
<gene>
    <name evidence="3" type="ordered locus">Hneap_0370</name>
</gene>
<dbReference type="KEGG" id="hna:Hneap_0370"/>
<dbReference type="SUPFAM" id="SSF52309">
    <property type="entry name" value="N-(deoxy)ribosyltransferase-like"/>
    <property type="match status" value="1"/>
</dbReference>
<feature type="domain" description="Filamentous haemagglutinin FhaB/tRNA nuclease CdiA-like TPS" evidence="2">
    <location>
        <begin position="66"/>
        <end position="186"/>
    </location>
</feature>
<dbReference type="InterPro" id="IPR025157">
    <property type="entry name" value="Hemagglutinin_rpt"/>
</dbReference>
<dbReference type="Pfam" id="PF04830">
    <property type="entry name" value="DUF637"/>
    <property type="match status" value="1"/>
</dbReference>
<organism evidence="3 4">
    <name type="scientific">Halothiobacillus neapolitanus (strain ATCC 23641 / DSM 15147 / CIP 104769 / NCIMB 8539 / c2)</name>
    <name type="common">Thiobacillus neapolitanus</name>
    <dbReference type="NCBI Taxonomy" id="555778"/>
    <lineage>
        <taxon>Bacteria</taxon>
        <taxon>Pseudomonadati</taxon>
        <taxon>Pseudomonadota</taxon>
        <taxon>Gammaproteobacteria</taxon>
        <taxon>Chromatiales</taxon>
        <taxon>Halothiobacillaceae</taxon>
        <taxon>Halothiobacillus</taxon>
    </lineage>
</organism>
<name>D0KXQ8_HALNC</name>
<protein>
    <submittedName>
        <fullName evidence="3">Filamentous hemagglutinin family outer membrane protein</fullName>
    </submittedName>
</protein>
<dbReference type="Proteomes" id="UP000009102">
    <property type="component" value="Chromosome"/>
</dbReference>
<dbReference type="RefSeq" id="WP_012823267.1">
    <property type="nucleotide sequence ID" value="NC_013422.1"/>
</dbReference>
<evidence type="ECO:0000313" key="4">
    <source>
        <dbReference type="Proteomes" id="UP000009102"/>
    </source>
</evidence>
<dbReference type="InterPro" id="IPR006915">
    <property type="entry name" value="DUF637_hemagglutn_put"/>
</dbReference>
<evidence type="ECO:0000256" key="1">
    <source>
        <dbReference type="SAM" id="MobiDB-lite"/>
    </source>
</evidence>
<dbReference type="GO" id="GO:0003824">
    <property type="term" value="F:catalytic activity"/>
    <property type="evidence" value="ECO:0007669"/>
    <property type="project" value="UniProtKB-ARBA"/>
</dbReference>
<dbReference type="SMART" id="SM00912">
    <property type="entry name" value="Haemagg_act"/>
    <property type="match status" value="1"/>
</dbReference>
<proteinExistence type="predicted"/>
<dbReference type="SUPFAM" id="SSF51126">
    <property type="entry name" value="Pectin lyase-like"/>
    <property type="match status" value="1"/>
</dbReference>
<dbReference type="Pfam" id="PF05860">
    <property type="entry name" value="TPS"/>
    <property type="match status" value="1"/>
</dbReference>
<dbReference type="NCBIfam" id="TIGR01731">
    <property type="entry name" value="fil_hemag_20aa"/>
    <property type="match status" value="9"/>
</dbReference>
<sequence>MKIEQKCNSIARTAQQRQSVPAVAPIGYRVLVFLLSAIIPPSANASGIAADHQAPAYQQPTIQVTANGTPEANIQTPGVDGVSHNVYKQFDVGSKGVILNNARTNAQTQLGGWIQGNPNLANGSARVILNEVNSSQPSQLNGYVEIGGQRAELVIANPSGINVDGGGFINASRATLTTGKPVFQNGTLAGYQVSNGSININGAGLDASSTDYTDILARAINVNAGIWANQLKLVTGSNDISPDGTQITPTSGDANKPGFGIDVAQLGGMYAGKITLIGTEAGVGVRNAGQIGASDNLVLNANGELTNSGQITSQGTTTAQTNVIDNSGTIYAQDNAQLNANGDITNSGRILAQGNLGLDAATDVVNLDGAILGAGVQPDGSLGGARNLTIASGQNARLQGKNLASGNLTAKGNTVDLSHSQTQADSITLTATHGDIDASSATITAQHQLQANASGSFINDQAQTAAGTLQLKAANLSNLDGLILLGDSSGASDITLSNLFDNRGGLLHTTGEMQITANQVDNRNTTQSAQGIQGNDVTITADRINNGSGHILANQNIQLNSAGQIDNSQGLVSAGGNLSAQDGQATRSLAITNTQGTFVAGQNLAVTSATLSGDGQLYAQQDIHLLLDGGFDNSGTLIANHDTDLNIGGILTNSGTLQAGNTLTAHAGTIDNQASGQISAAEDRINATGKLTNRGLIDGGTTRLQANTIDNLGTGRIYGDHIAIGANDLTNENENGTAGTIAARNRLDIGVQTLENKEHALIYSAGDMSIGGALDANDQATGQAVHLTNSSATIDADGQIQLSAQTIDNLNAHLVTSQVDDATVTHEYVQPRGQSQLFDISACSGIGGGQDKNSCNGYPGTFEDYTLFIVHSTPSHTIVVSSDPGKIQAGGDIVINGALNNRDSAVIAGGDLVASQPVSNTATKGQDITRSTGTAELTTVESCGLFGSDHCREWHGQSAYNPAPVYGTPYDLPTLTYQTHTLIGGTAPTIGNRSATGTSQPVSQPINTSGGYAWTQPNITLRSSSLFQVHDDNGNHPLIETDPRFADYRQWLSSDYMISALSLQPDSLLKRLGDGYYEQKLVQDQVAELTGRRFLTGYSSDEAQFQALMNAGVTYAKQWHLIPGVALTAAQVAQLSSDMVWLVAKDVQLPNGKTERVLVPQVYAASNPNDPGSNGSLISANRIQTLGQGTWTNSGTIAGRQLVAVGADDINNLGGRILGQSVSLSARNDINNIGGSIVAGDALSLNAGRDINIVSTHQHVSNTVGASQFSRDSILQTAQLKVRNTDGMLLASAGRDLVLTAANVDNAGTGTTGSEGPATQLQAGHDIRLTTLTTGQENRVVWDADNHDTHGNQQDVGTRIHSAGDLAMIAGNDIQAKAAGIHSDNGTLNLQAGHDIQLTDGQSSTLWDEAHKLSSSGLFSSSTSISRDNVSDSRSVATKLSGQSVQLSANHDIALQGSQIDANGNIALLAGDNISLLAGRNQHSESHYREERKSGFTTKGYGKSHTIDTVDMASLLNDGSSLHSTQGNITLAANLAEQNQADQGAVLIEGSQVHADHGRVDVSGKHVILSTSEDQQQYSHSHQSTHSNWAFITGLPDGMRDGLDTQQQTITVNGSTLQGQNGVGVQATGLVDMTAAHLKASQGDIDISGAQVAIRSGTNQQASSSRETHKKSGISWRDLTGLFTPGKGVGYDATLDKKSSKTTVAHATLEGQNIHIQANQGDLTLAAVQAKATGTSEPSDGSDGPVHSPGQISLKAAGNINLASVSTESYQRTDEKHKDKAWQETHGEGNYDQQTHYNQLTAGQLDLQAGGSITADMSVRDSAAMLAQSPDMAWLRQLQQNPKLVGKVDWQQIEEAHQHWDYKHQGLTPAASAVVALVVAYFTMGAGSAIVNTAAGSTTAAASGAGAVAAGMTQAAVSTMASQAAVSFINNGGDLSKTLNDLGSSQSMRQLATAVVTAGVLSSIGQVTFGEGKNAFRLNDVKVSDGLVPNIGKNLIDGVARATVNSAITGTDLQTNIRTNVVAGILGAAEQQGANWIGNQTLLGGDFNTNGNVNEFAHEFAHAIVGCAAGVAGASASGSGTSTGQGCSAGALGAVVGELSAQFYGGTDPNQTIAFAQMMGGIAAAAAGLGSEGVAIAANTGANAAQNNYMAHYDTYEADLKDCQQNPGGVNCGAILSLTEGTNARYLGMTQGGYRVAANMGKDGAASYTVVSPNGEMMVMQPTEWAYFSQMTSGQQATIFAGSQWQLDLTSATEYGLAGDTTAAMANYAHMLTQPDYWIGMGAALIPTSVLGRTAGMTNQLATGTNKAMFWSGLGRGGDKIAARAAAQQGKMTLESTLAARGIKLPKWDPDNPEVVSAWRQASHDFAAGARGNVRVLQGDVLRGNSVWAEVEFPALKANPTVKSITSIDAATGKEVLLWSR</sequence>
<dbReference type="InterPro" id="IPR008638">
    <property type="entry name" value="FhaB/CdiA-like_TPS"/>
</dbReference>
<dbReference type="InterPro" id="IPR011050">
    <property type="entry name" value="Pectin_lyase_fold/virulence"/>
</dbReference>
<evidence type="ECO:0000313" key="3">
    <source>
        <dbReference type="EMBL" id="ACX95231.1"/>
    </source>
</evidence>
<keyword evidence="4" id="KW-1185">Reference proteome</keyword>
<dbReference type="HOGENOM" id="CLU_234961_0_0_6"/>